<evidence type="ECO:0000256" key="12">
    <source>
        <dbReference type="ARBA" id="ARBA00022827"/>
    </source>
</evidence>
<keyword evidence="10" id="KW-0677">Repeat</keyword>
<dbReference type="OrthoDB" id="5290932at2"/>
<evidence type="ECO:0000256" key="10">
    <source>
        <dbReference type="ARBA" id="ARBA00022737"/>
    </source>
</evidence>
<protein>
    <recommendedName>
        <fullName evidence="7 18">Copper-containing nitrite reductase</fullName>
        <ecNumber evidence="6 18">1.7.2.1</ecNumber>
    </recommendedName>
</protein>
<dbReference type="CDD" id="cd11020">
    <property type="entry name" value="CuRO_1_CuNIR"/>
    <property type="match status" value="1"/>
</dbReference>
<keyword evidence="8" id="KW-0285">Flavoprotein</keyword>
<evidence type="ECO:0000256" key="3">
    <source>
        <dbReference type="ARBA" id="ARBA00005127"/>
    </source>
</evidence>
<evidence type="ECO:0000313" key="21">
    <source>
        <dbReference type="EMBL" id="EIJ70175.1"/>
    </source>
</evidence>
<dbReference type="GO" id="GO:0050421">
    <property type="term" value="F:nitrite reductase (NO-forming) activity"/>
    <property type="evidence" value="ECO:0007669"/>
    <property type="project" value="UniProtKB-EC"/>
</dbReference>
<dbReference type="GO" id="GO:0019333">
    <property type="term" value="P:denitrification pathway"/>
    <property type="evidence" value="ECO:0007669"/>
    <property type="project" value="UniProtKB-UniPathway"/>
</dbReference>
<keyword evidence="14 17" id="KW-0186">Copper</keyword>
<dbReference type="PRINTS" id="PR00695">
    <property type="entry name" value="CUNO2RDTASE"/>
</dbReference>
<comment type="cofactor">
    <cofactor evidence="1">
        <name>FAD</name>
        <dbReference type="ChEBI" id="CHEBI:57692"/>
    </cofactor>
</comment>
<comment type="catalytic activity">
    <reaction evidence="16 18">
        <text>nitric oxide + Fe(III)-[cytochrome c] + H2O = Fe(II)-[cytochrome c] + nitrite + 2 H(+)</text>
        <dbReference type="Rhea" id="RHEA:15233"/>
        <dbReference type="Rhea" id="RHEA-COMP:10350"/>
        <dbReference type="Rhea" id="RHEA-COMP:14399"/>
        <dbReference type="ChEBI" id="CHEBI:15377"/>
        <dbReference type="ChEBI" id="CHEBI:15378"/>
        <dbReference type="ChEBI" id="CHEBI:16301"/>
        <dbReference type="ChEBI" id="CHEBI:16480"/>
        <dbReference type="ChEBI" id="CHEBI:29033"/>
        <dbReference type="ChEBI" id="CHEBI:29034"/>
        <dbReference type="EC" id="1.7.2.1"/>
    </reaction>
</comment>
<keyword evidence="22" id="KW-1185">Reference proteome</keyword>
<name>I3DEN2_9PAST</name>
<evidence type="ECO:0000256" key="16">
    <source>
        <dbReference type="ARBA" id="ARBA00049340"/>
    </source>
</evidence>
<keyword evidence="18" id="KW-0732">Signal</keyword>
<dbReference type="PANTHER" id="PTHR11709">
    <property type="entry name" value="MULTI-COPPER OXIDASE"/>
    <property type="match status" value="1"/>
</dbReference>
<reference evidence="21 22" key="1">
    <citation type="submission" date="2012-03" db="EMBL/GenBank/DDBJ databases">
        <authorList>
            <person name="Harkins D.M."/>
            <person name="Madupu R."/>
            <person name="Durkin A.S."/>
            <person name="Torralba M."/>
            <person name="Methe B."/>
            <person name="Sutton G.G."/>
            <person name="Nelson K.E."/>
        </authorList>
    </citation>
    <scope>NUCLEOTIDE SEQUENCE [LARGE SCALE GENOMIC DNA]</scope>
    <source>
        <strain evidence="21 22">CCUG 2042</strain>
    </source>
</reference>
<dbReference type="Proteomes" id="UP000006457">
    <property type="component" value="Unassembled WGS sequence"/>
</dbReference>
<dbReference type="CDD" id="cd04208">
    <property type="entry name" value="CuRO_2_CuNIR"/>
    <property type="match status" value="1"/>
</dbReference>
<evidence type="ECO:0000256" key="8">
    <source>
        <dbReference type="ARBA" id="ARBA00022630"/>
    </source>
</evidence>
<evidence type="ECO:0000256" key="6">
    <source>
        <dbReference type="ARBA" id="ARBA00011882"/>
    </source>
</evidence>
<keyword evidence="12" id="KW-0274">FAD</keyword>
<keyword evidence="13 18" id="KW-0560">Oxidoreductase</keyword>
<feature type="chain" id="PRO_5015211964" description="Copper-containing nitrite reductase" evidence="18">
    <location>
        <begin position="23"/>
        <end position="363"/>
    </location>
</feature>
<comment type="subunit">
    <text evidence="5 18">Homotrimer.</text>
</comment>
<evidence type="ECO:0000256" key="5">
    <source>
        <dbReference type="ARBA" id="ARBA00011233"/>
    </source>
</evidence>
<evidence type="ECO:0000256" key="4">
    <source>
        <dbReference type="ARBA" id="ARBA00010609"/>
    </source>
</evidence>
<evidence type="ECO:0000256" key="17">
    <source>
        <dbReference type="PIRSR" id="PIRSR601287-1"/>
    </source>
</evidence>
<dbReference type="InterPro" id="IPR008972">
    <property type="entry name" value="Cupredoxin"/>
</dbReference>
<evidence type="ECO:0000256" key="11">
    <source>
        <dbReference type="ARBA" id="ARBA00022764"/>
    </source>
</evidence>
<dbReference type="UniPathway" id="UPA00652">
    <property type="reaction ID" value="UER00707"/>
</dbReference>
<comment type="pathway">
    <text evidence="3">Nitrogen metabolism; nitrate reduction (denitrification); dinitrogen from nitrate: step 2/4.</text>
</comment>
<dbReference type="eggNOG" id="COG2132">
    <property type="taxonomic scope" value="Bacteria"/>
</dbReference>
<dbReference type="EMBL" id="AJSX01000022">
    <property type="protein sequence ID" value="EIJ70175.1"/>
    <property type="molecule type" value="Genomic_DNA"/>
</dbReference>
<comment type="similarity">
    <text evidence="4 18">Belongs to the multicopper oxidase family.</text>
</comment>
<feature type="binding site" description="type 1 copper site" evidence="17">
    <location>
        <position position="169"/>
    </location>
    <ligand>
        <name>Cu cation</name>
        <dbReference type="ChEBI" id="CHEBI:23378"/>
        <label>1</label>
    </ligand>
</feature>
<dbReference type="RefSeq" id="WP_005760138.1">
    <property type="nucleotide sequence ID" value="NZ_AJSX01000022.1"/>
</dbReference>
<keyword evidence="11" id="KW-0574">Periplasm</keyword>
<dbReference type="NCBIfam" id="TIGR02376">
    <property type="entry name" value="Cu_nitrite_red"/>
    <property type="match status" value="1"/>
</dbReference>
<dbReference type="InterPro" id="IPR001117">
    <property type="entry name" value="Cu-oxidase_2nd"/>
</dbReference>
<evidence type="ECO:0000256" key="14">
    <source>
        <dbReference type="ARBA" id="ARBA00023008"/>
    </source>
</evidence>
<evidence type="ECO:0000256" key="1">
    <source>
        <dbReference type="ARBA" id="ARBA00001974"/>
    </source>
</evidence>
<comment type="caution">
    <text evidence="21">The sequence shown here is derived from an EMBL/GenBank/DDBJ whole genome shotgun (WGS) entry which is preliminary data.</text>
</comment>
<feature type="binding site" description="type 1 copper site" evidence="17">
    <location>
        <position position="174"/>
    </location>
    <ligand>
        <name>Cu cation</name>
        <dbReference type="ChEBI" id="CHEBI:23378"/>
        <label>1</label>
    </ligand>
</feature>
<comment type="subcellular location">
    <subcellularLocation>
        <location evidence="2">Periplasm</location>
    </subcellularLocation>
</comment>
<dbReference type="InterPro" id="IPR045087">
    <property type="entry name" value="Cu-oxidase_fam"/>
</dbReference>
<evidence type="ECO:0000259" key="19">
    <source>
        <dbReference type="Pfam" id="PF00394"/>
    </source>
</evidence>
<dbReference type="GO" id="GO:0005507">
    <property type="term" value="F:copper ion binding"/>
    <property type="evidence" value="ECO:0007669"/>
    <property type="project" value="InterPro"/>
</dbReference>
<feature type="binding site" description="type 1 copper site" evidence="17">
    <location>
        <position position="315"/>
    </location>
    <ligand>
        <name>Cu cation</name>
        <dbReference type="ChEBI" id="CHEBI:23378"/>
        <label>1</label>
    </ligand>
</feature>
<evidence type="ECO:0000256" key="15">
    <source>
        <dbReference type="ARBA" id="ARBA00023063"/>
    </source>
</evidence>
<dbReference type="Pfam" id="PF00394">
    <property type="entry name" value="Cu-oxidase"/>
    <property type="match status" value="1"/>
</dbReference>
<feature type="signal peptide" evidence="18">
    <location>
        <begin position="1"/>
        <end position="22"/>
    </location>
</feature>
<comment type="cofactor">
    <cofactor evidence="18">
        <name>Cu(2+)</name>
        <dbReference type="ChEBI" id="CHEBI:29036"/>
    </cofactor>
    <text evidence="18">Binds 1 Cu(+) ion.</text>
</comment>
<keyword evidence="9 17" id="KW-0479">Metal-binding</keyword>
<organism evidence="21 22">
    <name type="scientific">Pasteurella bettyae CCUG 2042</name>
    <dbReference type="NCBI Taxonomy" id="1095749"/>
    <lineage>
        <taxon>Bacteria</taxon>
        <taxon>Pseudomonadati</taxon>
        <taxon>Pseudomonadota</taxon>
        <taxon>Gammaproteobacteria</taxon>
        <taxon>Pasteurellales</taxon>
        <taxon>Pasteurellaceae</taxon>
        <taxon>Pasteurella</taxon>
    </lineage>
</organism>
<proteinExistence type="inferred from homology"/>
<dbReference type="InterPro" id="IPR001287">
    <property type="entry name" value="NO2-reductase_Cu"/>
</dbReference>
<evidence type="ECO:0000256" key="9">
    <source>
        <dbReference type="ARBA" id="ARBA00022723"/>
    </source>
</evidence>
<evidence type="ECO:0000313" key="22">
    <source>
        <dbReference type="Proteomes" id="UP000006457"/>
    </source>
</evidence>
<evidence type="ECO:0000259" key="20">
    <source>
        <dbReference type="Pfam" id="PF07732"/>
    </source>
</evidence>
<dbReference type="FunFam" id="2.60.40.420:FF:000093">
    <property type="entry name" value="Copper-containing nitrite reductase"/>
    <property type="match status" value="1"/>
</dbReference>
<feature type="binding site" description="type 1 copper site" evidence="17">
    <location>
        <position position="120"/>
    </location>
    <ligand>
        <name>Cu cation</name>
        <dbReference type="ChEBI" id="CHEBI:23378"/>
        <label>1</label>
    </ligand>
</feature>
<feature type="domain" description="Plastocyanin-like" evidence="19">
    <location>
        <begin position="192"/>
        <end position="313"/>
    </location>
</feature>
<sequence>MKKTFLALLLSSTLVFSNTLLAEENSNKISAKTTALSAELPIVNAELTFAPNVPKPITRKTLARVVVNLTALEKVDEIATGVKTKFWTFNGGVPGPFIRVREGDQVEVHLSNSANARMPHALDFHSSAAPEGGAQASLTNPGETTTFAFKALTPGLYLYHCGADPVALHIGKGMYGLMLVEPKDGLSPVDKEFYIMQSELYLSEGKNKQDIYIFDMNKAEYELPDYVVFNGKVNSMMGDNALKTKTGEKIRLYLGNAGPNKISSFHVIGKNFDTVYVEGGSLQNHHVQTALIPSGSALMAELKIDVPGQYPFIDHSIFRALKGAKGMFVVEGPENPEVFQGKIKTEKYTETNKDADVDTGYSH</sequence>
<comment type="cofactor">
    <cofactor evidence="18">
        <name>Cu(+)</name>
        <dbReference type="ChEBI" id="CHEBI:49552"/>
    </cofactor>
    <text evidence="18">Binds 1 Cu(+) ion.</text>
</comment>
<dbReference type="Gene3D" id="2.60.40.420">
    <property type="entry name" value="Cupredoxins - blue copper proteins"/>
    <property type="match status" value="2"/>
</dbReference>
<evidence type="ECO:0000256" key="7">
    <source>
        <dbReference type="ARBA" id="ARBA00017290"/>
    </source>
</evidence>
<evidence type="ECO:0000256" key="18">
    <source>
        <dbReference type="RuleBase" id="RU365025"/>
    </source>
</evidence>
<feature type="binding site" description="type 1 copper site" evidence="17">
    <location>
        <position position="160"/>
    </location>
    <ligand>
        <name>Cu cation</name>
        <dbReference type="ChEBI" id="CHEBI:23378"/>
        <label>1</label>
    </ligand>
</feature>
<dbReference type="AlphaFoldDB" id="I3DEN2"/>
<dbReference type="InterPro" id="IPR011707">
    <property type="entry name" value="Cu-oxidase-like_N"/>
</dbReference>
<accession>I3DEN2</accession>
<dbReference type="PATRIC" id="fig|1095749.3.peg.900"/>
<keyword evidence="15" id="KW-0534">Nitrate assimilation</keyword>
<dbReference type="PANTHER" id="PTHR11709:SF394">
    <property type="entry name" value="FI03373P-RELATED"/>
    <property type="match status" value="1"/>
</dbReference>
<dbReference type="EC" id="1.7.2.1" evidence="6 18"/>
<dbReference type="GO" id="GO:0042128">
    <property type="term" value="P:nitrate assimilation"/>
    <property type="evidence" value="ECO:0007669"/>
    <property type="project" value="UniProtKB-KW"/>
</dbReference>
<dbReference type="GO" id="GO:0042597">
    <property type="term" value="C:periplasmic space"/>
    <property type="evidence" value="ECO:0007669"/>
    <property type="project" value="UniProtKB-SubCell"/>
</dbReference>
<evidence type="ECO:0000256" key="2">
    <source>
        <dbReference type="ARBA" id="ARBA00004418"/>
    </source>
</evidence>
<feature type="binding site" description="type 1 copper site" evidence="17">
    <location>
        <position position="125"/>
    </location>
    <ligand>
        <name>Cu cation</name>
        <dbReference type="ChEBI" id="CHEBI:23378"/>
        <label>1</label>
    </ligand>
</feature>
<evidence type="ECO:0000256" key="13">
    <source>
        <dbReference type="ARBA" id="ARBA00023002"/>
    </source>
</evidence>
<dbReference type="Pfam" id="PF07732">
    <property type="entry name" value="Cu-oxidase_3"/>
    <property type="match status" value="1"/>
</dbReference>
<feature type="domain" description="Plastocyanin-like" evidence="20">
    <location>
        <begin position="78"/>
        <end position="184"/>
    </location>
</feature>
<feature type="binding site" description="type 1 copper site" evidence="17">
    <location>
        <position position="161"/>
    </location>
    <ligand>
        <name>Cu cation</name>
        <dbReference type="ChEBI" id="CHEBI:23378"/>
        <label>1</label>
    </ligand>
</feature>
<gene>
    <name evidence="21" type="primary">nirK</name>
    <name evidence="21" type="ORF">HMPREF1052_1571</name>
</gene>
<dbReference type="SUPFAM" id="SSF49503">
    <property type="entry name" value="Cupredoxins"/>
    <property type="match status" value="2"/>
</dbReference>